<evidence type="ECO:0000313" key="4">
    <source>
        <dbReference type="Proteomes" id="UP000244900"/>
    </source>
</evidence>
<reference evidence="3 4" key="1">
    <citation type="submission" date="2018-05" db="EMBL/GenBank/DDBJ databases">
        <title>Complete genome sequence of sponge-derived Streptomyces sp. HNM0039.</title>
        <authorList>
            <person name="Huang X."/>
            <person name="Zhou S."/>
        </authorList>
    </citation>
    <scope>NUCLEOTIDE SEQUENCE [LARGE SCALE GENOMIC DNA]</scope>
    <source>
        <strain evidence="3 4">HNM0039</strain>
    </source>
</reference>
<dbReference type="KEGG" id="stir:DDW44_09060"/>
<dbReference type="InterPro" id="IPR010982">
    <property type="entry name" value="Lambda_DNA-bd_dom_sf"/>
</dbReference>
<dbReference type="AlphaFoldDB" id="A0A2S1T2S2"/>
<dbReference type="OrthoDB" id="3504495at2"/>
<sequence>MRTSDHTRPSPNRVEWEAEALTDTDTYEYRAKCLQGTEPGTANLDADSTGDRIREQRRLARLTQKQLADRLPYSYSLLNQVECGARPATVDFVAAVAHALRIDVTALTGQPYVAELQQDRLAELVRPIREALDLYDLGDDPHLTTRATGRLMGAADQLCADVRATHLRKAARALPGVIAELTTTAYRTPGRDVWQALASTYRTAHDISVKLGYYDLSAVALDRMDWAAQRASDPCLGAVRQYMRALVYFREGEYVIGQRLIRSGHSLLDPADQGREALAVAGQLHLGASVIAARAANGTAVDTHLGEAETYAKRTGDASDAYWLSFGPTNVALHRMSAAVEMRHYDDAVQQARHIKLPASTATSRRAHFLIDRARSEMEIGRTEAALKSIAEARHAAPEQTRYHPGARETVRGLVHLSRRTSDSLGHLAAWIGL</sequence>
<name>A0A2S1T2S2_9ACTN</name>
<dbReference type="SUPFAM" id="SSF47413">
    <property type="entry name" value="lambda repressor-like DNA-binding domains"/>
    <property type="match status" value="1"/>
</dbReference>
<protein>
    <submittedName>
        <fullName evidence="3">Transcriptional regulator</fullName>
    </submittedName>
</protein>
<dbReference type="Pfam" id="PF13560">
    <property type="entry name" value="HTH_31"/>
    <property type="match status" value="1"/>
</dbReference>
<feature type="domain" description="HTH cro/C1-type" evidence="2">
    <location>
        <begin position="53"/>
        <end position="107"/>
    </location>
</feature>
<dbReference type="Gene3D" id="1.10.260.40">
    <property type="entry name" value="lambda repressor-like DNA-binding domains"/>
    <property type="match status" value="1"/>
</dbReference>
<evidence type="ECO:0000313" key="3">
    <source>
        <dbReference type="EMBL" id="AWI32969.1"/>
    </source>
</evidence>
<dbReference type="SMART" id="SM00530">
    <property type="entry name" value="HTH_XRE"/>
    <property type="match status" value="1"/>
</dbReference>
<dbReference type="Proteomes" id="UP000244900">
    <property type="component" value="Chromosome"/>
</dbReference>
<organism evidence="3 4">
    <name type="scientific">Streptomyces tirandamycinicus</name>
    <dbReference type="NCBI Taxonomy" id="2174846"/>
    <lineage>
        <taxon>Bacteria</taxon>
        <taxon>Bacillati</taxon>
        <taxon>Actinomycetota</taxon>
        <taxon>Actinomycetes</taxon>
        <taxon>Kitasatosporales</taxon>
        <taxon>Streptomycetaceae</taxon>
        <taxon>Streptomyces</taxon>
    </lineage>
</organism>
<evidence type="ECO:0000259" key="2">
    <source>
        <dbReference type="PROSITE" id="PS50943"/>
    </source>
</evidence>
<accession>A0A2S1T2S2</accession>
<dbReference type="GO" id="GO:0003677">
    <property type="term" value="F:DNA binding"/>
    <property type="evidence" value="ECO:0007669"/>
    <property type="project" value="InterPro"/>
</dbReference>
<dbReference type="PROSITE" id="PS50943">
    <property type="entry name" value="HTH_CROC1"/>
    <property type="match status" value="1"/>
</dbReference>
<dbReference type="CDD" id="cd00093">
    <property type="entry name" value="HTH_XRE"/>
    <property type="match status" value="1"/>
</dbReference>
<dbReference type="RefSeq" id="WP_108908777.1">
    <property type="nucleotide sequence ID" value="NZ_CP029188.1"/>
</dbReference>
<dbReference type="InterPro" id="IPR001387">
    <property type="entry name" value="Cro/C1-type_HTH"/>
</dbReference>
<dbReference type="EMBL" id="CP029188">
    <property type="protein sequence ID" value="AWI32969.1"/>
    <property type="molecule type" value="Genomic_DNA"/>
</dbReference>
<keyword evidence="4" id="KW-1185">Reference proteome</keyword>
<proteinExistence type="predicted"/>
<evidence type="ECO:0000256" key="1">
    <source>
        <dbReference type="SAM" id="MobiDB-lite"/>
    </source>
</evidence>
<feature type="region of interest" description="Disordered" evidence="1">
    <location>
        <begin position="1"/>
        <end position="20"/>
    </location>
</feature>
<gene>
    <name evidence="3" type="ORF">DDW44_09060</name>
</gene>